<protein>
    <recommendedName>
        <fullName evidence="5">Tripartite-type tricarboxylate transporter, receptor component TctC</fullName>
    </recommendedName>
</protein>
<dbReference type="OrthoDB" id="9780943at2"/>
<proteinExistence type="inferred from homology"/>
<evidence type="ECO:0000256" key="2">
    <source>
        <dbReference type="SAM" id="SignalP"/>
    </source>
</evidence>
<sequence>MRLKLLAAASALAAAIGFGPAQAETDYSDETVTLLINYGAGGSTDIEGRIIAQHLGAHLPGEPNVIVQNMPGGGGNIGSNFLGTSAPKDGTMVGFFTWNPIDQLIKAPGLMIEYNDFAFIAGISHPTIFYMRKDVAPGIEEPTDLLKASGFKAGTMSPTIHQTVRTRLALDLLGIDFDLVSGYRGLKPIDTAMLQDEIQLTNGSLPGFMGSVMPTMVEPGIAIPLFHFDIEDTDGGYHPNPLLSEMHIPTFLDMYHAKFGADAMPEGFEWEALSLINAIMESMYRSILMPPGTDEDAVATMRQAFTDLAADPEFVADYKKTVGVEPRFTFGEEGQAIIERLADLDPDFLAKFTEYVNQQ</sequence>
<dbReference type="AlphaFoldDB" id="A0A8B2NKC0"/>
<evidence type="ECO:0000313" key="3">
    <source>
        <dbReference type="EMBL" id="RAH98937.1"/>
    </source>
</evidence>
<feature type="signal peptide" evidence="2">
    <location>
        <begin position="1"/>
        <end position="23"/>
    </location>
</feature>
<comment type="caution">
    <text evidence="3">The sequence shown here is derived from an EMBL/GenBank/DDBJ whole genome shotgun (WGS) entry which is preliminary data.</text>
</comment>
<dbReference type="InterPro" id="IPR005064">
    <property type="entry name" value="BUG"/>
</dbReference>
<dbReference type="RefSeq" id="WP_111350431.1">
    <property type="nucleotide sequence ID" value="NZ_QHHQ01000006.1"/>
</dbReference>
<name>A0A8B2NKC0_9HYPH</name>
<keyword evidence="2" id="KW-0732">Signal</keyword>
<dbReference type="Proteomes" id="UP000249590">
    <property type="component" value="Unassembled WGS sequence"/>
</dbReference>
<evidence type="ECO:0000313" key="4">
    <source>
        <dbReference type="Proteomes" id="UP000249590"/>
    </source>
</evidence>
<dbReference type="Gene3D" id="3.40.190.10">
    <property type="entry name" value="Periplasmic binding protein-like II"/>
    <property type="match status" value="1"/>
</dbReference>
<dbReference type="PANTHER" id="PTHR42928">
    <property type="entry name" value="TRICARBOXYLATE-BINDING PROTEIN"/>
    <property type="match status" value="1"/>
</dbReference>
<reference evidence="3 4" key="1">
    <citation type="submission" date="2018-05" db="EMBL/GenBank/DDBJ databases">
        <title>Acuticoccus sediminis sp. nov., isolated from deep-sea sediment of Indian Ocean.</title>
        <authorList>
            <person name="Liu X."/>
            <person name="Lai Q."/>
            <person name="Du Y."/>
            <person name="Sun F."/>
            <person name="Zhang X."/>
            <person name="Wang S."/>
            <person name="Shao Z."/>
        </authorList>
    </citation>
    <scope>NUCLEOTIDE SEQUENCE [LARGE SCALE GENOMIC DNA]</scope>
    <source>
        <strain evidence="3 4">PTG4-2</strain>
    </source>
</reference>
<keyword evidence="4" id="KW-1185">Reference proteome</keyword>
<organism evidence="3 4">
    <name type="scientific">Acuticoccus sediminis</name>
    <dbReference type="NCBI Taxonomy" id="2184697"/>
    <lineage>
        <taxon>Bacteria</taxon>
        <taxon>Pseudomonadati</taxon>
        <taxon>Pseudomonadota</taxon>
        <taxon>Alphaproteobacteria</taxon>
        <taxon>Hyphomicrobiales</taxon>
        <taxon>Amorphaceae</taxon>
        <taxon>Acuticoccus</taxon>
    </lineage>
</organism>
<dbReference type="EMBL" id="QHHQ01000006">
    <property type="protein sequence ID" value="RAH98937.1"/>
    <property type="molecule type" value="Genomic_DNA"/>
</dbReference>
<accession>A0A8B2NKC0</accession>
<dbReference type="PANTHER" id="PTHR42928:SF5">
    <property type="entry name" value="BLR1237 PROTEIN"/>
    <property type="match status" value="1"/>
</dbReference>
<evidence type="ECO:0000256" key="1">
    <source>
        <dbReference type="ARBA" id="ARBA00006987"/>
    </source>
</evidence>
<feature type="chain" id="PRO_5032538201" description="Tripartite-type tricarboxylate transporter, receptor component TctC" evidence="2">
    <location>
        <begin position="24"/>
        <end position="359"/>
    </location>
</feature>
<dbReference type="InterPro" id="IPR042100">
    <property type="entry name" value="Bug_dom1"/>
</dbReference>
<gene>
    <name evidence="3" type="ORF">DLJ53_25235</name>
</gene>
<evidence type="ECO:0008006" key="5">
    <source>
        <dbReference type="Google" id="ProtNLM"/>
    </source>
</evidence>
<dbReference type="Gene3D" id="3.40.190.150">
    <property type="entry name" value="Bordetella uptake gene, domain 1"/>
    <property type="match status" value="1"/>
</dbReference>
<comment type="similarity">
    <text evidence="1">Belongs to the UPF0065 (bug) family.</text>
</comment>